<organism evidence="2 3">
    <name type="scientific">Prorocentrum cordatum</name>
    <dbReference type="NCBI Taxonomy" id="2364126"/>
    <lineage>
        <taxon>Eukaryota</taxon>
        <taxon>Sar</taxon>
        <taxon>Alveolata</taxon>
        <taxon>Dinophyceae</taxon>
        <taxon>Prorocentrales</taxon>
        <taxon>Prorocentraceae</taxon>
        <taxon>Prorocentrum</taxon>
    </lineage>
</organism>
<protein>
    <recommendedName>
        <fullName evidence="4">Very-long-chain (3R)-3-hydroxyacyl-CoA dehydratase</fullName>
    </recommendedName>
</protein>
<evidence type="ECO:0000313" key="2">
    <source>
        <dbReference type="EMBL" id="CAK0863209.1"/>
    </source>
</evidence>
<keyword evidence="3" id="KW-1185">Reference proteome</keyword>
<evidence type="ECO:0000256" key="1">
    <source>
        <dbReference type="SAM" id="Phobius"/>
    </source>
</evidence>
<sequence>MARGLERCRFNLESLPIIRAPSLRVPPSNRRPSLYMQRFAFWDTQLNAILVDRTWACAGELSWNAALAAVFLRLDRELTGGTAWVRALTAAMFLTYVVAECMSYYNTATTNQLWGAAEVATDAASQLLLLPAALRLLAAVPRGRRCGSAGVFLANRRLSLFAIGLSLYNFWVGVPMYLRRYREDQRRGKRYLPFAAGLRDAWSRRVPTRAYEDWRGDIRAVDGAVLRRQPARLPARCRVGAERRRGRRPLGAGRGRGRAAVGGRGGSCGGRFRGRGALGSGAGPGNGVEVPAVRSLAQWSIILLAGGAEMPCCSGPCESPEIRRR</sequence>
<keyword evidence="1" id="KW-1133">Transmembrane helix</keyword>
<dbReference type="EMBL" id="CAUYUJ010016236">
    <property type="protein sequence ID" value="CAK0863209.1"/>
    <property type="molecule type" value="Genomic_DNA"/>
</dbReference>
<dbReference type="Proteomes" id="UP001189429">
    <property type="component" value="Unassembled WGS sequence"/>
</dbReference>
<name>A0ABN9UT50_9DINO</name>
<feature type="transmembrane region" description="Helical" evidence="1">
    <location>
        <begin position="158"/>
        <end position="178"/>
    </location>
</feature>
<reference evidence="2" key="1">
    <citation type="submission" date="2023-10" db="EMBL/GenBank/DDBJ databases">
        <authorList>
            <person name="Chen Y."/>
            <person name="Shah S."/>
            <person name="Dougan E. K."/>
            <person name="Thang M."/>
            <person name="Chan C."/>
        </authorList>
    </citation>
    <scope>NUCLEOTIDE SEQUENCE [LARGE SCALE GENOMIC DNA]</scope>
</reference>
<keyword evidence="1" id="KW-0472">Membrane</keyword>
<gene>
    <name evidence="2" type="ORF">PCOR1329_LOCUS51408</name>
</gene>
<evidence type="ECO:0000313" key="3">
    <source>
        <dbReference type="Proteomes" id="UP001189429"/>
    </source>
</evidence>
<feature type="non-terminal residue" evidence="2">
    <location>
        <position position="325"/>
    </location>
</feature>
<evidence type="ECO:0008006" key="4">
    <source>
        <dbReference type="Google" id="ProtNLM"/>
    </source>
</evidence>
<keyword evidence="1" id="KW-0812">Transmembrane</keyword>
<proteinExistence type="predicted"/>
<comment type="caution">
    <text evidence="2">The sequence shown here is derived from an EMBL/GenBank/DDBJ whole genome shotgun (WGS) entry which is preliminary data.</text>
</comment>
<accession>A0ABN9UT50</accession>